<dbReference type="AlphaFoldDB" id="A0A165QQU3"/>
<evidence type="ECO:0000256" key="1">
    <source>
        <dbReference type="ARBA" id="ARBA00004173"/>
    </source>
</evidence>
<protein>
    <recommendedName>
        <fullName evidence="5">Restriction endonuclease type IV Mrr domain-containing protein</fullName>
    </recommendedName>
</protein>
<dbReference type="InterPro" id="IPR018828">
    <property type="entry name" value="RRG7"/>
</dbReference>
<dbReference type="PANTHER" id="PTHR28133:SF1">
    <property type="entry name" value="REQUIRED FOR RESPIRATORY GROWTH PROTEIN 7, MITOCHONDRIAL"/>
    <property type="match status" value="1"/>
</dbReference>
<name>A0A165QQU3_9AGAM</name>
<keyword evidence="4" id="KW-1185">Reference proteome</keyword>
<dbReference type="PANTHER" id="PTHR28133">
    <property type="entry name" value="REQUIRED FOR RESPIRATORY GROWTH PROTEIN 7, MITOCHONDRIAL"/>
    <property type="match status" value="1"/>
</dbReference>
<comment type="subcellular location">
    <subcellularLocation>
        <location evidence="1">Mitochondrion</location>
    </subcellularLocation>
</comment>
<accession>A0A165QQU3</accession>
<dbReference type="GO" id="GO:0005739">
    <property type="term" value="C:mitochondrion"/>
    <property type="evidence" value="ECO:0007669"/>
    <property type="project" value="UniProtKB-SubCell"/>
</dbReference>
<gene>
    <name evidence="3" type="ORF">NEOLEDRAFT_1045294</name>
</gene>
<evidence type="ECO:0008006" key="5">
    <source>
        <dbReference type="Google" id="ProtNLM"/>
    </source>
</evidence>
<dbReference type="InParanoid" id="A0A165QQU3"/>
<proteinExistence type="predicted"/>
<keyword evidence="2" id="KW-0496">Mitochondrion</keyword>
<evidence type="ECO:0000313" key="4">
    <source>
        <dbReference type="Proteomes" id="UP000076761"/>
    </source>
</evidence>
<dbReference type="Proteomes" id="UP000076761">
    <property type="component" value="Unassembled WGS sequence"/>
</dbReference>
<dbReference type="EMBL" id="KV425592">
    <property type="protein sequence ID" value="KZT22749.1"/>
    <property type="molecule type" value="Genomic_DNA"/>
</dbReference>
<evidence type="ECO:0000313" key="3">
    <source>
        <dbReference type="EMBL" id="KZT22749.1"/>
    </source>
</evidence>
<dbReference type="Pfam" id="PF10356">
    <property type="entry name" value="RRG7"/>
    <property type="match status" value="1"/>
</dbReference>
<feature type="non-terminal residue" evidence="3">
    <location>
        <position position="145"/>
    </location>
</feature>
<organism evidence="3 4">
    <name type="scientific">Neolentinus lepideus HHB14362 ss-1</name>
    <dbReference type="NCBI Taxonomy" id="1314782"/>
    <lineage>
        <taxon>Eukaryota</taxon>
        <taxon>Fungi</taxon>
        <taxon>Dikarya</taxon>
        <taxon>Basidiomycota</taxon>
        <taxon>Agaricomycotina</taxon>
        <taxon>Agaricomycetes</taxon>
        <taxon>Gloeophyllales</taxon>
        <taxon>Gloeophyllaceae</taxon>
        <taxon>Neolentinus</taxon>
    </lineage>
</organism>
<evidence type="ECO:0000256" key="2">
    <source>
        <dbReference type="ARBA" id="ARBA00023128"/>
    </source>
</evidence>
<reference evidence="3 4" key="1">
    <citation type="journal article" date="2016" name="Mol. Biol. Evol.">
        <title>Comparative Genomics of Early-Diverging Mushroom-Forming Fungi Provides Insights into the Origins of Lignocellulose Decay Capabilities.</title>
        <authorList>
            <person name="Nagy L.G."/>
            <person name="Riley R."/>
            <person name="Tritt A."/>
            <person name="Adam C."/>
            <person name="Daum C."/>
            <person name="Floudas D."/>
            <person name="Sun H."/>
            <person name="Yadav J.S."/>
            <person name="Pangilinan J."/>
            <person name="Larsson K.H."/>
            <person name="Matsuura K."/>
            <person name="Barry K."/>
            <person name="Labutti K."/>
            <person name="Kuo R."/>
            <person name="Ohm R.A."/>
            <person name="Bhattacharya S.S."/>
            <person name="Shirouzu T."/>
            <person name="Yoshinaga Y."/>
            <person name="Martin F.M."/>
            <person name="Grigoriev I.V."/>
            <person name="Hibbett D.S."/>
        </authorList>
    </citation>
    <scope>NUCLEOTIDE SEQUENCE [LARGE SCALE GENOMIC DNA]</scope>
    <source>
        <strain evidence="3 4">HHB14362 ss-1</strain>
    </source>
</reference>
<dbReference type="OrthoDB" id="20734at2759"/>
<sequence length="145" mass="15885">MSLQRVGGRSDGGVDLQGWWWLPSAVGGDDRRRVRVLGQCKAEKKKMGPNYVREMEGVMYRHLSESPAVAAVALLVSQSMFTRATLLRAHASRIPFFLLHIPEDTGEDTAIDAAFWNPALAGQEGLLGGEVDIRWERDPGGGGRP</sequence>